<dbReference type="KEGG" id="tpf:TPHA_0M01270"/>
<dbReference type="GO" id="GO:0031902">
    <property type="term" value="C:late endosome membrane"/>
    <property type="evidence" value="ECO:0007669"/>
    <property type="project" value="EnsemblFungi"/>
</dbReference>
<dbReference type="AlphaFoldDB" id="G8C0I7"/>
<gene>
    <name evidence="1" type="primary">TPHA0M01270</name>
    <name evidence="1" type="ordered locus">TPHA_0M01270</name>
</gene>
<reference evidence="1 2" key="1">
    <citation type="journal article" date="2011" name="Proc. Natl. Acad. Sci. U.S.A.">
        <title>Evolutionary erosion of yeast sex chromosomes by mating-type switching accidents.</title>
        <authorList>
            <person name="Gordon J.L."/>
            <person name="Armisen D."/>
            <person name="Proux-Wera E."/>
            <person name="Oheigeartaigh S.S."/>
            <person name="Byrne K.P."/>
            <person name="Wolfe K.H."/>
        </authorList>
    </citation>
    <scope>NUCLEOTIDE SEQUENCE [LARGE SCALE GENOMIC DNA]</scope>
    <source>
        <strain evidence="2">ATCC 24235 / CBS 4417 / NBRC 1672 / NRRL Y-8282 / UCD 70-5</strain>
    </source>
</reference>
<dbReference type="OrthoDB" id="4033908at2759"/>
<evidence type="ECO:0000313" key="2">
    <source>
        <dbReference type="Proteomes" id="UP000005666"/>
    </source>
</evidence>
<dbReference type="RefSeq" id="XP_003688136.1">
    <property type="nucleotide sequence ID" value="XM_003688088.1"/>
</dbReference>
<dbReference type="STRING" id="1071381.G8C0I7"/>
<dbReference type="GeneID" id="11531935"/>
<dbReference type="OMA" id="HTCVAQI"/>
<sequence length="175" mass="19431">MLNSKNIKEVLESTLDSIAIPLISYESNKLQSSALVSGTTGSVLSFAMSNTDENGFGSSDAHSVNNVKVMSLLVKEKWVDDENTPSEQTTTSCYTYEIPKAATQGFGMDSDTTEPLITRVYIYELERLRACVAQLPKSDILLLFIASNEYPYGLLVKKMKASILSFRSLFEYKLE</sequence>
<dbReference type="HOGENOM" id="CLU_104687_0_0_1"/>
<proteinExistence type="predicted"/>
<dbReference type="EMBL" id="HE612868">
    <property type="protein sequence ID" value="CCE65702.1"/>
    <property type="molecule type" value="Genomic_DNA"/>
</dbReference>
<dbReference type="GO" id="GO:0042802">
    <property type="term" value="F:identical protein binding"/>
    <property type="evidence" value="ECO:0007669"/>
    <property type="project" value="EnsemblFungi"/>
</dbReference>
<accession>G8C0I7</accession>
<evidence type="ECO:0000313" key="1">
    <source>
        <dbReference type="EMBL" id="CCE65702.1"/>
    </source>
</evidence>
<dbReference type="GO" id="GO:0032456">
    <property type="term" value="P:endocytic recycling"/>
    <property type="evidence" value="ECO:0007669"/>
    <property type="project" value="EnsemblFungi"/>
</dbReference>
<dbReference type="GO" id="GO:0071986">
    <property type="term" value="C:Ragulator complex"/>
    <property type="evidence" value="ECO:0007669"/>
    <property type="project" value="EnsemblFungi"/>
</dbReference>
<dbReference type="Proteomes" id="UP000005666">
    <property type="component" value="Chromosome 13"/>
</dbReference>
<protein>
    <submittedName>
        <fullName evidence="1">Uncharacterized protein</fullName>
    </submittedName>
</protein>
<dbReference type="InterPro" id="IPR020233">
    <property type="entry name" value="Slm4"/>
</dbReference>
<dbReference type="GO" id="GO:0007165">
    <property type="term" value="P:signal transduction"/>
    <property type="evidence" value="ECO:0007669"/>
    <property type="project" value="EnsemblFungi"/>
</dbReference>
<dbReference type="eggNOG" id="ENOG502S129">
    <property type="taxonomic scope" value="Eukaryota"/>
</dbReference>
<dbReference type="Gene3D" id="3.30.450.30">
    <property type="entry name" value="Dynein light chain 2a, cytoplasmic"/>
    <property type="match status" value="1"/>
</dbReference>
<keyword evidence="2" id="KW-1185">Reference proteome</keyword>
<dbReference type="GO" id="GO:0000329">
    <property type="term" value="C:fungal-type vacuole membrane"/>
    <property type="evidence" value="ECO:0007669"/>
    <property type="project" value="EnsemblFungi"/>
</dbReference>
<name>G8C0I7_TETPH</name>
<organism evidence="1 2">
    <name type="scientific">Tetrapisispora phaffii (strain ATCC 24235 / CBS 4417 / NBRC 1672 / NRRL Y-8282 / UCD 70-5)</name>
    <name type="common">Yeast</name>
    <name type="synonym">Fabospora phaffii</name>
    <dbReference type="NCBI Taxonomy" id="1071381"/>
    <lineage>
        <taxon>Eukaryota</taxon>
        <taxon>Fungi</taxon>
        <taxon>Dikarya</taxon>
        <taxon>Ascomycota</taxon>
        <taxon>Saccharomycotina</taxon>
        <taxon>Saccharomycetes</taxon>
        <taxon>Saccharomycetales</taxon>
        <taxon>Saccharomycetaceae</taxon>
        <taxon>Tetrapisispora</taxon>
    </lineage>
</organism>
<dbReference type="Pfam" id="PF16818">
    <property type="entry name" value="SLM4"/>
    <property type="match status" value="1"/>
</dbReference>
<dbReference type="GO" id="GO:0016237">
    <property type="term" value="P:microautophagy"/>
    <property type="evidence" value="ECO:0007669"/>
    <property type="project" value="EnsemblFungi"/>
</dbReference>